<name>A0ABQ2D8D0_9DEIO</name>
<protein>
    <submittedName>
        <fullName evidence="1">Uncharacterized protein</fullName>
    </submittedName>
</protein>
<dbReference type="EMBL" id="BMOD01000020">
    <property type="protein sequence ID" value="GGJ49662.1"/>
    <property type="molecule type" value="Genomic_DNA"/>
</dbReference>
<accession>A0ABQ2D8D0</accession>
<gene>
    <name evidence="1" type="ORF">GCM10008938_39540</name>
</gene>
<dbReference type="RefSeq" id="WP_189005720.1">
    <property type="nucleotide sequence ID" value="NZ_BMOD01000020.1"/>
</dbReference>
<proteinExistence type="predicted"/>
<comment type="caution">
    <text evidence="1">The sequence shown here is derived from an EMBL/GenBank/DDBJ whole genome shotgun (WGS) entry which is preliminary data.</text>
</comment>
<evidence type="ECO:0000313" key="1">
    <source>
        <dbReference type="EMBL" id="GGJ49662.1"/>
    </source>
</evidence>
<keyword evidence="2" id="KW-1185">Reference proteome</keyword>
<dbReference type="Proteomes" id="UP000632222">
    <property type="component" value="Unassembled WGS sequence"/>
</dbReference>
<reference evidence="2" key="1">
    <citation type="journal article" date="2019" name="Int. J. Syst. Evol. Microbiol.">
        <title>The Global Catalogue of Microorganisms (GCM) 10K type strain sequencing project: providing services to taxonomists for standard genome sequencing and annotation.</title>
        <authorList>
            <consortium name="The Broad Institute Genomics Platform"/>
            <consortium name="The Broad Institute Genome Sequencing Center for Infectious Disease"/>
            <person name="Wu L."/>
            <person name="Ma J."/>
        </authorList>
    </citation>
    <scope>NUCLEOTIDE SEQUENCE [LARGE SCALE GENOMIC DNA]</scope>
    <source>
        <strain evidence="2">JCM 14370</strain>
    </source>
</reference>
<evidence type="ECO:0000313" key="2">
    <source>
        <dbReference type="Proteomes" id="UP000632222"/>
    </source>
</evidence>
<sequence>MKHEKLPIHHVYQATDAVIFQIRRLSDLGCEYGAGAAGFALQDLQVAGRRFLQTLQAEELHSSLRDYPHVVAETILEEMTRQGQHMLLVLHHKNDPTYGWKCWLPRIKIFEVTEVLQSSGLQIDVVPLQHRSAD</sequence>
<organism evidence="1 2">
    <name type="scientific">Deinococcus roseus</name>
    <dbReference type="NCBI Taxonomy" id="392414"/>
    <lineage>
        <taxon>Bacteria</taxon>
        <taxon>Thermotogati</taxon>
        <taxon>Deinococcota</taxon>
        <taxon>Deinococci</taxon>
        <taxon>Deinococcales</taxon>
        <taxon>Deinococcaceae</taxon>
        <taxon>Deinococcus</taxon>
    </lineage>
</organism>